<name>A0A9X3RG40_9CORY</name>
<dbReference type="InterPro" id="IPR016570">
    <property type="entry name" value="UCP010361"/>
</dbReference>
<dbReference type="GO" id="GO:0005886">
    <property type="term" value="C:plasma membrane"/>
    <property type="evidence" value="ECO:0007669"/>
    <property type="project" value="UniProtKB-SubCell"/>
</dbReference>
<organism evidence="10 11">
    <name type="scientific">Corynebacterium evansiae</name>
    <dbReference type="NCBI Taxonomy" id="2913499"/>
    <lineage>
        <taxon>Bacteria</taxon>
        <taxon>Bacillati</taxon>
        <taxon>Actinomycetota</taxon>
        <taxon>Actinomycetes</taxon>
        <taxon>Mycobacteriales</taxon>
        <taxon>Corynebacteriaceae</taxon>
        <taxon>Corynebacterium</taxon>
    </lineage>
</organism>
<dbReference type="RefSeq" id="WP_034985174.1">
    <property type="nucleotide sequence ID" value="NZ_JAKMUT010000007.1"/>
</dbReference>
<feature type="transmembrane region" description="Helical" evidence="9">
    <location>
        <begin position="450"/>
        <end position="473"/>
    </location>
</feature>
<dbReference type="InterPro" id="IPR018584">
    <property type="entry name" value="GT87"/>
</dbReference>
<dbReference type="Proteomes" id="UP001146469">
    <property type="component" value="Unassembled WGS sequence"/>
</dbReference>
<feature type="transmembrane region" description="Helical" evidence="9">
    <location>
        <begin position="409"/>
        <end position="430"/>
    </location>
</feature>
<proteinExistence type="inferred from homology"/>
<keyword evidence="4 9" id="KW-0812">Transmembrane</keyword>
<evidence type="ECO:0000256" key="3">
    <source>
        <dbReference type="ARBA" id="ARBA00022679"/>
    </source>
</evidence>
<evidence type="ECO:0000256" key="6">
    <source>
        <dbReference type="ARBA" id="ARBA00023136"/>
    </source>
</evidence>
<comment type="caution">
    <text evidence="10">The sequence shown here is derived from an EMBL/GenBank/DDBJ whole genome shotgun (WGS) entry which is preliminary data.</text>
</comment>
<feature type="transmembrane region" description="Helical" evidence="9">
    <location>
        <begin position="249"/>
        <end position="275"/>
    </location>
</feature>
<feature type="transmembrane region" description="Helical" evidence="9">
    <location>
        <begin position="384"/>
        <end position="402"/>
    </location>
</feature>
<comment type="similarity">
    <text evidence="7">Belongs to the glycosyltransferase 87 family.</text>
</comment>
<feature type="transmembrane region" description="Helical" evidence="9">
    <location>
        <begin position="287"/>
        <end position="306"/>
    </location>
</feature>
<feature type="region of interest" description="Disordered" evidence="8">
    <location>
        <begin position="1"/>
        <end position="29"/>
    </location>
</feature>
<feature type="transmembrane region" description="Helical" evidence="9">
    <location>
        <begin position="355"/>
        <end position="378"/>
    </location>
</feature>
<evidence type="ECO:0000256" key="9">
    <source>
        <dbReference type="SAM" id="Phobius"/>
    </source>
</evidence>
<evidence type="ECO:0000256" key="1">
    <source>
        <dbReference type="ARBA" id="ARBA00004651"/>
    </source>
</evidence>
<evidence type="ECO:0000313" key="10">
    <source>
        <dbReference type="EMBL" id="MCZ9290165.1"/>
    </source>
</evidence>
<evidence type="ECO:0000313" key="11">
    <source>
        <dbReference type="Proteomes" id="UP001146469"/>
    </source>
</evidence>
<dbReference type="GO" id="GO:0016758">
    <property type="term" value="F:hexosyltransferase activity"/>
    <property type="evidence" value="ECO:0007669"/>
    <property type="project" value="InterPro"/>
</dbReference>
<dbReference type="AlphaFoldDB" id="A0A9X3RG40"/>
<protein>
    <submittedName>
        <fullName evidence="10">Glycosyltransferase 87 family protein</fullName>
    </submittedName>
</protein>
<evidence type="ECO:0000256" key="2">
    <source>
        <dbReference type="ARBA" id="ARBA00022475"/>
    </source>
</evidence>
<reference evidence="10" key="1">
    <citation type="submission" date="2022-02" db="EMBL/GenBank/DDBJ databases">
        <title>Corynebacterium sp. from urogenital microbiome.</title>
        <authorList>
            <person name="Cappelli E.A."/>
            <person name="Ribeiro T.G."/>
            <person name="Peixe L."/>
        </authorList>
    </citation>
    <scope>NUCLEOTIDE SEQUENCE</scope>
    <source>
        <strain evidence="10">C8Ua_174</strain>
    </source>
</reference>
<evidence type="ECO:0000256" key="4">
    <source>
        <dbReference type="ARBA" id="ARBA00022692"/>
    </source>
</evidence>
<keyword evidence="3" id="KW-0808">Transferase</keyword>
<dbReference type="PIRSF" id="PIRSF010361">
    <property type="entry name" value="UCP010361"/>
    <property type="match status" value="1"/>
</dbReference>
<evidence type="ECO:0000256" key="8">
    <source>
        <dbReference type="SAM" id="MobiDB-lite"/>
    </source>
</evidence>
<keyword evidence="11" id="KW-1185">Reference proteome</keyword>
<dbReference type="EMBL" id="JAKMUT010000007">
    <property type="protein sequence ID" value="MCZ9290165.1"/>
    <property type="molecule type" value="Genomic_DNA"/>
</dbReference>
<feature type="compositionally biased region" description="Basic and acidic residues" evidence="8">
    <location>
        <begin position="531"/>
        <end position="541"/>
    </location>
</feature>
<keyword evidence="6 9" id="KW-0472">Membrane</keyword>
<evidence type="ECO:0000256" key="7">
    <source>
        <dbReference type="ARBA" id="ARBA00024033"/>
    </source>
</evidence>
<evidence type="ECO:0000256" key="5">
    <source>
        <dbReference type="ARBA" id="ARBA00022989"/>
    </source>
</evidence>
<dbReference type="Pfam" id="PF09594">
    <property type="entry name" value="GT87"/>
    <property type="match status" value="1"/>
</dbReference>
<comment type="subcellular location">
    <subcellularLocation>
        <location evidence="1">Cell membrane</location>
        <topology evidence="1">Multi-pass membrane protein</topology>
    </subcellularLocation>
</comment>
<accession>A0A9X3RG40</accession>
<gene>
    <name evidence="10" type="ORF">L8V00_08115</name>
</gene>
<feature type="transmembrane region" description="Helical" evidence="9">
    <location>
        <begin position="175"/>
        <end position="199"/>
    </location>
</feature>
<feature type="transmembrane region" description="Helical" evidence="9">
    <location>
        <begin position="211"/>
        <end position="243"/>
    </location>
</feature>
<feature type="compositionally biased region" description="Polar residues" evidence="8">
    <location>
        <begin position="13"/>
        <end position="23"/>
    </location>
</feature>
<keyword evidence="5 9" id="KW-1133">Transmembrane helix</keyword>
<keyword evidence="2" id="KW-1003">Cell membrane</keyword>
<sequence>MESSTHRKPTAGSPATGSATSRGAGQRVLPSRTEPMARGFIRFIGGPPGAHALIGRANWWTPLRVLLATAATFLVFGWLQKAQCIRTGFDGDGNPFVDWSGKRQFTSACYSDTVSLYAGRGLDNLDFPYFTSFVDDGVTRYMEYPVLTGLYQWLMAAIARPVEAVWNFLPLPQAAPAAIYFGVNAFFLALFWLIATGLMTKLTGNRVWDTLLMAASPLVIVHAFTNFDLLTCAAAVAIFLFWANRRPGWAGVATGVGVALKLWPAFIGGALILLCLRQRAWVPLAKLVGWTFASWLIINLPIMVFAPEGWSQFFKLNSERGWEGSTIYAVIAHLLGNDAWNGVSPTRSVEGAETLNLLTGVLLLVALLALAWLVIFAAPRTPRVGQVAFLATLAFMITNKVWSPQYSIWLVPLLVLALPRWRLVFGWAALETVYWYLRMWQFLPANQAAPNWLVDTVTIVRLGLLVFMAVLVIRQIMGRSPDPIREAHGGRDPLAGVLAEEPPEVQDGAPTNQTARESGNGSGGEVGVNKKGAEKKESNDG</sequence>
<feature type="region of interest" description="Disordered" evidence="8">
    <location>
        <begin position="484"/>
        <end position="541"/>
    </location>
</feature>